<keyword evidence="27" id="KW-1185">Reference proteome</keyword>
<evidence type="ECO:0000256" key="3">
    <source>
        <dbReference type="ARBA" id="ARBA00004632"/>
    </source>
</evidence>
<evidence type="ECO:0000256" key="13">
    <source>
        <dbReference type="ARBA" id="ARBA00035852"/>
    </source>
</evidence>
<dbReference type="EMBL" id="LR792683">
    <property type="protein sequence ID" value="CAB3394034.1"/>
    <property type="molecule type" value="Genomic_DNA"/>
</dbReference>
<evidence type="ECO:0000256" key="2">
    <source>
        <dbReference type="ARBA" id="ARBA00004496"/>
    </source>
</evidence>
<dbReference type="GO" id="GO:0016289">
    <property type="term" value="F:acyl-CoA hydrolase activity"/>
    <property type="evidence" value="ECO:0007669"/>
    <property type="project" value="UniProtKB-ARBA"/>
</dbReference>
<feature type="domain" description="Thioesterase" evidence="24">
    <location>
        <begin position="44"/>
        <end position="114"/>
    </location>
</feature>
<comment type="catalytic activity">
    <reaction evidence="19">
        <text>octanoyl-CoA + H2O = octanoate + CoA + H(+)</text>
        <dbReference type="Rhea" id="RHEA:30143"/>
        <dbReference type="ChEBI" id="CHEBI:15377"/>
        <dbReference type="ChEBI" id="CHEBI:15378"/>
        <dbReference type="ChEBI" id="CHEBI:25646"/>
        <dbReference type="ChEBI" id="CHEBI:57287"/>
        <dbReference type="ChEBI" id="CHEBI:57386"/>
    </reaction>
    <physiologicalReaction direction="left-to-right" evidence="19">
        <dbReference type="Rhea" id="RHEA:30144"/>
    </physiologicalReaction>
</comment>
<evidence type="ECO:0000256" key="22">
    <source>
        <dbReference type="ARBA" id="ARBA00048074"/>
    </source>
</evidence>
<proteinExistence type="inferred from homology"/>
<dbReference type="OrthoDB" id="9792301at2"/>
<evidence type="ECO:0000256" key="4">
    <source>
        <dbReference type="ARBA" id="ARBA00022475"/>
    </source>
</evidence>
<evidence type="ECO:0000256" key="14">
    <source>
        <dbReference type="ARBA" id="ARBA00037002"/>
    </source>
</evidence>
<evidence type="ECO:0000256" key="10">
    <source>
        <dbReference type="ARBA" id="ARBA00023098"/>
    </source>
</evidence>
<dbReference type="EMBL" id="CP024955">
    <property type="protein sequence ID" value="ATY85265.1"/>
    <property type="molecule type" value="Genomic_DNA"/>
</dbReference>
<sequence>MGYERCYVCGAENPKGLHLHFEKYGEEGVTAEFNSEEWHGGWPGIQHGGITCALLDEAAAYVANNLGLITVTAKLDVEFQNPIHSGETVRVVAFPVRKTRRLIEAEAQITSLDGVPKARAHAKMMVLNHTQLQSMGLEGLTPVNLDPDR</sequence>
<keyword evidence="6" id="KW-0053">Apoptosis</keyword>
<evidence type="ECO:0000256" key="7">
    <source>
        <dbReference type="ARBA" id="ARBA00022801"/>
    </source>
</evidence>
<evidence type="ECO:0000256" key="11">
    <source>
        <dbReference type="ARBA" id="ARBA00023136"/>
    </source>
</evidence>
<comment type="catalytic activity">
    <reaction evidence="14">
        <text>(9Z)-octadecenoyl-CoA + H2O = (9Z)-octadecenoate + CoA + H(+)</text>
        <dbReference type="Rhea" id="RHEA:40139"/>
        <dbReference type="ChEBI" id="CHEBI:15377"/>
        <dbReference type="ChEBI" id="CHEBI:15378"/>
        <dbReference type="ChEBI" id="CHEBI:30823"/>
        <dbReference type="ChEBI" id="CHEBI:57287"/>
        <dbReference type="ChEBI" id="CHEBI:57387"/>
    </reaction>
    <physiologicalReaction direction="left-to-right" evidence="14">
        <dbReference type="Rhea" id="RHEA:40140"/>
    </physiologicalReaction>
</comment>
<dbReference type="RefSeq" id="WP_013075191.1">
    <property type="nucleotide sequence ID" value="NZ_CP024955.1"/>
</dbReference>
<dbReference type="SUPFAM" id="SSF54637">
    <property type="entry name" value="Thioesterase/thiol ester dehydrase-isomerase"/>
    <property type="match status" value="1"/>
</dbReference>
<evidence type="ECO:0000256" key="9">
    <source>
        <dbReference type="ARBA" id="ARBA00022946"/>
    </source>
</evidence>
<evidence type="ECO:0000256" key="20">
    <source>
        <dbReference type="ARBA" id="ARBA00047734"/>
    </source>
</evidence>
<comment type="catalytic activity">
    <reaction evidence="20">
        <text>hexadecanoyl-CoA + H2O = hexadecanoate + CoA + H(+)</text>
        <dbReference type="Rhea" id="RHEA:16645"/>
        <dbReference type="ChEBI" id="CHEBI:7896"/>
        <dbReference type="ChEBI" id="CHEBI:15377"/>
        <dbReference type="ChEBI" id="CHEBI:15378"/>
        <dbReference type="ChEBI" id="CHEBI:57287"/>
        <dbReference type="ChEBI" id="CHEBI:57379"/>
        <dbReference type="EC" id="3.1.2.2"/>
    </reaction>
    <physiologicalReaction direction="left-to-right" evidence="20">
        <dbReference type="Rhea" id="RHEA:16646"/>
    </physiologicalReaction>
</comment>
<dbReference type="GO" id="GO:0005737">
    <property type="term" value="C:cytoplasm"/>
    <property type="evidence" value="ECO:0007669"/>
    <property type="project" value="UniProtKB-SubCell"/>
</dbReference>
<dbReference type="InterPro" id="IPR052365">
    <property type="entry name" value="THEM4/THEM5_acyl-CoA_thioest"/>
</dbReference>
<evidence type="ECO:0000256" key="18">
    <source>
        <dbReference type="ARBA" id="ARBA00043210"/>
    </source>
</evidence>
<evidence type="ECO:0000256" key="17">
    <source>
        <dbReference type="ARBA" id="ARBA00040123"/>
    </source>
</evidence>
<reference evidence="25" key="2">
    <citation type="journal article" date="2018" name="Genome Announc.">
        <title>Complete Genome Sequence of Kyrpidia sp. Strain EA-1, a Thermophilic Knallgas Bacterium, Isolated from the Azores.</title>
        <authorList>
            <person name="Reiner J.E."/>
            <person name="Lapp C.J."/>
            <person name="Bunk B."/>
            <person name="Sproer C."/>
            <person name="Overmann J."/>
            <person name="Gescher J."/>
        </authorList>
    </citation>
    <scope>NUCLEOTIDE SEQUENCE</scope>
    <source>
        <strain evidence="25">EA-1</strain>
    </source>
</reference>
<keyword evidence="9" id="KW-0809">Transit peptide</keyword>
<evidence type="ECO:0000256" key="23">
    <source>
        <dbReference type="ARBA" id="ARBA00048180"/>
    </source>
</evidence>
<keyword evidence="4" id="KW-1003">Cell membrane</keyword>
<evidence type="ECO:0000313" key="26">
    <source>
        <dbReference type="EMBL" id="CAB3394034.1"/>
    </source>
</evidence>
<evidence type="ECO:0000313" key="25">
    <source>
        <dbReference type="EMBL" id="ATY85265.1"/>
    </source>
</evidence>
<keyword evidence="7" id="KW-0378">Hydrolase</keyword>
<comment type="catalytic activity">
    <reaction evidence="22">
        <text>dodecanoyl-CoA + H2O = dodecanoate + CoA + H(+)</text>
        <dbReference type="Rhea" id="RHEA:30135"/>
        <dbReference type="ChEBI" id="CHEBI:15377"/>
        <dbReference type="ChEBI" id="CHEBI:15378"/>
        <dbReference type="ChEBI" id="CHEBI:18262"/>
        <dbReference type="ChEBI" id="CHEBI:57287"/>
        <dbReference type="ChEBI" id="CHEBI:57375"/>
    </reaction>
    <physiologicalReaction direction="left-to-right" evidence="22">
        <dbReference type="Rhea" id="RHEA:30136"/>
    </physiologicalReaction>
</comment>
<evidence type="ECO:0000256" key="6">
    <source>
        <dbReference type="ARBA" id="ARBA00022703"/>
    </source>
</evidence>
<dbReference type="CDD" id="cd03443">
    <property type="entry name" value="PaaI_thioesterase"/>
    <property type="match status" value="1"/>
</dbReference>
<evidence type="ECO:0000256" key="15">
    <source>
        <dbReference type="ARBA" id="ARBA00038456"/>
    </source>
</evidence>
<gene>
    <name evidence="26" type="ORF">COOX1_2212</name>
    <name evidence="25" type="ORF">CVV65_10280</name>
</gene>
<evidence type="ECO:0000256" key="19">
    <source>
        <dbReference type="ARBA" id="ARBA00047588"/>
    </source>
</evidence>
<evidence type="ECO:0000259" key="24">
    <source>
        <dbReference type="Pfam" id="PF03061"/>
    </source>
</evidence>
<name>A0A2K8N833_9BACL</name>
<comment type="catalytic activity">
    <reaction evidence="13">
        <text>(5Z,8Z,11Z,14Z)-eicosatetraenoyl-CoA + H2O = (5Z,8Z,11Z,14Z)-eicosatetraenoate + CoA + H(+)</text>
        <dbReference type="Rhea" id="RHEA:40151"/>
        <dbReference type="ChEBI" id="CHEBI:15377"/>
        <dbReference type="ChEBI" id="CHEBI:15378"/>
        <dbReference type="ChEBI" id="CHEBI:32395"/>
        <dbReference type="ChEBI" id="CHEBI:57287"/>
        <dbReference type="ChEBI" id="CHEBI:57368"/>
    </reaction>
    <physiologicalReaction direction="left-to-right" evidence="13">
        <dbReference type="Rhea" id="RHEA:40152"/>
    </physiologicalReaction>
</comment>
<dbReference type="PANTHER" id="PTHR12418">
    <property type="entry name" value="ACYL-COENZYME A THIOESTERASE THEM4"/>
    <property type="match status" value="1"/>
</dbReference>
<keyword evidence="12" id="KW-0966">Cell projection</keyword>
<reference evidence="27" key="1">
    <citation type="submission" date="2017-11" db="EMBL/GenBank/DDBJ databases">
        <title>Complete Genome Sequence of Kyrpidia sp. Strain EA-1, a thermophilic, hydrogen-oxidizing Bacterium, isolated from the Azores.</title>
        <authorList>
            <person name="Reiner J.E."/>
            <person name="Lapp C.J."/>
            <person name="Bunk B."/>
            <person name="Gescher J."/>
        </authorList>
    </citation>
    <scope>NUCLEOTIDE SEQUENCE [LARGE SCALE GENOMIC DNA]</scope>
    <source>
        <strain evidence="27">EA-1</strain>
    </source>
</reference>
<dbReference type="Gene3D" id="3.10.129.10">
    <property type="entry name" value="Hotdog Thioesterase"/>
    <property type="match status" value="1"/>
</dbReference>
<dbReference type="Proteomes" id="UP000502196">
    <property type="component" value="Chromosome"/>
</dbReference>
<evidence type="ECO:0000256" key="21">
    <source>
        <dbReference type="ARBA" id="ARBA00047969"/>
    </source>
</evidence>
<comment type="catalytic activity">
    <reaction evidence="21">
        <text>decanoyl-CoA + H2O = decanoate + CoA + H(+)</text>
        <dbReference type="Rhea" id="RHEA:40059"/>
        <dbReference type="ChEBI" id="CHEBI:15377"/>
        <dbReference type="ChEBI" id="CHEBI:15378"/>
        <dbReference type="ChEBI" id="CHEBI:27689"/>
        <dbReference type="ChEBI" id="CHEBI:57287"/>
        <dbReference type="ChEBI" id="CHEBI:61430"/>
    </reaction>
    <physiologicalReaction direction="left-to-right" evidence="21">
        <dbReference type="Rhea" id="RHEA:40060"/>
    </physiologicalReaction>
</comment>
<dbReference type="Pfam" id="PF03061">
    <property type="entry name" value="4HBT"/>
    <property type="match status" value="1"/>
</dbReference>
<comment type="catalytic activity">
    <reaction evidence="23">
        <text>tetradecanoyl-CoA + H2O = tetradecanoate + CoA + H(+)</text>
        <dbReference type="Rhea" id="RHEA:40119"/>
        <dbReference type="ChEBI" id="CHEBI:15377"/>
        <dbReference type="ChEBI" id="CHEBI:15378"/>
        <dbReference type="ChEBI" id="CHEBI:30807"/>
        <dbReference type="ChEBI" id="CHEBI:57287"/>
        <dbReference type="ChEBI" id="CHEBI:57385"/>
    </reaction>
    <physiologicalReaction direction="left-to-right" evidence="23">
        <dbReference type="Rhea" id="RHEA:40120"/>
    </physiologicalReaction>
</comment>
<dbReference type="GO" id="GO:0016020">
    <property type="term" value="C:membrane"/>
    <property type="evidence" value="ECO:0007669"/>
    <property type="project" value="UniProtKB-SubCell"/>
</dbReference>
<comment type="subcellular location">
    <subcellularLocation>
        <location evidence="3">Cell projection</location>
        <location evidence="3">Ruffle membrane</location>
    </subcellularLocation>
    <subcellularLocation>
        <location evidence="2">Cytoplasm</location>
    </subcellularLocation>
    <subcellularLocation>
        <location evidence="1">Membrane</location>
        <topology evidence="1">Peripheral membrane protein</topology>
    </subcellularLocation>
</comment>
<keyword evidence="11" id="KW-0472">Membrane</keyword>
<dbReference type="AlphaFoldDB" id="A0A2K8N833"/>
<accession>A0A2K8N833</accession>
<keyword evidence="8" id="KW-0276">Fatty acid metabolism</keyword>
<dbReference type="Proteomes" id="UP000231932">
    <property type="component" value="Chromosome"/>
</dbReference>
<evidence type="ECO:0000313" key="28">
    <source>
        <dbReference type="Proteomes" id="UP000502196"/>
    </source>
</evidence>
<dbReference type="EC" id="3.1.2.2" evidence="16"/>
<evidence type="ECO:0000256" key="16">
    <source>
        <dbReference type="ARBA" id="ARBA00038848"/>
    </source>
</evidence>
<evidence type="ECO:0000256" key="8">
    <source>
        <dbReference type="ARBA" id="ARBA00022832"/>
    </source>
</evidence>
<reference evidence="26 28" key="3">
    <citation type="submission" date="2020-04" db="EMBL/GenBank/DDBJ databases">
        <authorList>
            <person name="Hogendoorn C."/>
        </authorList>
    </citation>
    <scope>NUCLEOTIDE SEQUENCE [LARGE SCALE GENOMIC DNA]</scope>
    <source>
        <strain evidence="26">COOX1</strain>
    </source>
</reference>
<dbReference type="InterPro" id="IPR029069">
    <property type="entry name" value="HotDog_dom_sf"/>
</dbReference>
<evidence type="ECO:0000313" key="27">
    <source>
        <dbReference type="Proteomes" id="UP000231932"/>
    </source>
</evidence>
<keyword evidence="5" id="KW-0963">Cytoplasm</keyword>
<keyword evidence="10" id="KW-0443">Lipid metabolism</keyword>
<organism evidence="25 27">
    <name type="scientific">Kyrpidia spormannii</name>
    <dbReference type="NCBI Taxonomy" id="2055160"/>
    <lineage>
        <taxon>Bacteria</taxon>
        <taxon>Bacillati</taxon>
        <taxon>Bacillota</taxon>
        <taxon>Bacilli</taxon>
        <taxon>Bacillales</taxon>
        <taxon>Alicyclobacillaceae</taxon>
        <taxon>Kyrpidia</taxon>
    </lineage>
</organism>
<dbReference type="NCBIfam" id="TIGR00369">
    <property type="entry name" value="unchar_dom_1"/>
    <property type="match status" value="1"/>
</dbReference>
<protein>
    <recommendedName>
        <fullName evidence="17">Acyl-coenzyme A thioesterase THEM4</fullName>
        <ecNumber evidence="16">3.1.2.2</ecNumber>
    </recommendedName>
    <alternativeName>
        <fullName evidence="18">Thioesterase superfamily member 4</fullName>
    </alternativeName>
</protein>
<evidence type="ECO:0000256" key="5">
    <source>
        <dbReference type="ARBA" id="ARBA00022490"/>
    </source>
</evidence>
<dbReference type="PANTHER" id="PTHR12418:SF19">
    <property type="entry name" value="ACYL-COENZYME A THIOESTERASE THEM4"/>
    <property type="match status" value="1"/>
</dbReference>
<dbReference type="KEGG" id="kyr:CVV65_10280"/>
<evidence type="ECO:0000256" key="1">
    <source>
        <dbReference type="ARBA" id="ARBA00004170"/>
    </source>
</evidence>
<comment type="similarity">
    <text evidence="15">Belongs to the THEM4/THEM5 thioesterase family.</text>
</comment>
<evidence type="ECO:0000256" key="12">
    <source>
        <dbReference type="ARBA" id="ARBA00023273"/>
    </source>
</evidence>
<dbReference type="InterPro" id="IPR003736">
    <property type="entry name" value="PAAI_dom"/>
</dbReference>
<dbReference type="GO" id="GO:0006631">
    <property type="term" value="P:fatty acid metabolic process"/>
    <property type="evidence" value="ECO:0007669"/>
    <property type="project" value="UniProtKB-KW"/>
</dbReference>
<dbReference type="InterPro" id="IPR006683">
    <property type="entry name" value="Thioestr_dom"/>
</dbReference>